<dbReference type="EMBL" id="JACHHY010000028">
    <property type="protein sequence ID" value="MBB5020223.1"/>
    <property type="molecule type" value="Genomic_DNA"/>
</dbReference>
<evidence type="ECO:0000259" key="1">
    <source>
        <dbReference type="Pfam" id="PF13460"/>
    </source>
</evidence>
<comment type="caution">
    <text evidence="2">The sequence shown here is derived from an EMBL/GenBank/DDBJ whole genome shotgun (WGS) entry which is preliminary data.</text>
</comment>
<gene>
    <name evidence="2" type="ORF">HNQ59_003540</name>
</gene>
<dbReference type="GO" id="GO:0005737">
    <property type="term" value="C:cytoplasm"/>
    <property type="evidence" value="ECO:0007669"/>
    <property type="project" value="TreeGrafter"/>
</dbReference>
<evidence type="ECO:0000313" key="2">
    <source>
        <dbReference type="EMBL" id="MBB5020223.1"/>
    </source>
</evidence>
<evidence type="ECO:0000313" key="3">
    <source>
        <dbReference type="Proteomes" id="UP000575898"/>
    </source>
</evidence>
<dbReference type="RefSeq" id="WP_184041626.1">
    <property type="nucleotide sequence ID" value="NZ_JACHHY010000028.1"/>
</dbReference>
<protein>
    <submittedName>
        <fullName evidence="2">Nucleoside-diphosphate-sugar epimerase</fullName>
    </submittedName>
</protein>
<keyword evidence="3" id="KW-1185">Reference proteome</keyword>
<name>A0A840MV71_9PROT</name>
<reference evidence="2 3" key="1">
    <citation type="submission" date="2020-08" db="EMBL/GenBank/DDBJ databases">
        <title>Genomic Encyclopedia of Type Strains, Phase IV (KMG-IV): sequencing the most valuable type-strain genomes for metagenomic binning, comparative biology and taxonomic classification.</title>
        <authorList>
            <person name="Goeker M."/>
        </authorList>
    </citation>
    <scope>NUCLEOTIDE SEQUENCE [LARGE SCALE GENOMIC DNA]</scope>
    <source>
        <strain evidence="2 3">DSM 27165</strain>
    </source>
</reference>
<dbReference type="InterPro" id="IPR036291">
    <property type="entry name" value="NAD(P)-bd_dom_sf"/>
</dbReference>
<dbReference type="PANTHER" id="PTHR48079:SF6">
    <property type="entry name" value="NAD(P)-BINDING DOMAIN-CONTAINING PROTEIN-RELATED"/>
    <property type="match status" value="1"/>
</dbReference>
<dbReference type="Pfam" id="PF13460">
    <property type="entry name" value="NAD_binding_10"/>
    <property type="match status" value="1"/>
</dbReference>
<dbReference type="InterPro" id="IPR016040">
    <property type="entry name" value="NAD(P)-bd_dom"/>
</dbReference>
<dbReference type="Proteomes" id="UP000575898">
    <property type="component" value="Unassembled WGS sequence"/>
</dbReference>
<dbReference type="InterPro" id="IPR051783">
    <property type="entry name" value="NAD(P)-dependent_oxidoreduct"/>
</dbReference>
<organism evidence="2 3">
    <name type="scientific">Chitinivorax tropicus</name>
    <dbReference type="NCBI Taxonomy" id="714531"/>
    <lineage>
        <taxon>Bacteria</taxon>
        <taxon>Pseudomonadati</taxon>
        <taxon>Pseudomonadota</taxon>
        <taxon>Betaproteobacteria</taxon>
        <taxon>Chitinivorax</taxon>
    </lineage>
</organism>
<accession>A0A840MV71</accession>
<sequence>MMKVAVIGASGVIGRRLVAKLLKMGAHVRCIARATSTLPTWPNGLYERVTADILDEASLTAALQGQDVVINLATSIPNGKGKGDWQLNDRIRIEGTRNLLAALAHHGNQCRLVQQSIAMLHQSSELVDECAEVCGQGVLTSALVMEAAIQSSAAQWVLIRGGAVYGPDTARDEAFFRRIQQGLIAPPESPGRYLSLIHIDDLVGAFMAALHLPLHEPYIAADSSPLTYRTLFASLGQDGEHAPDATPLNALPSFRVSNQRLMKHGWRPRYSNVLQYLEQIGAMHTEQTTRLLEKVSP</sequence>
<dbReference type="Gene3D" id="3.40.50.720">
    <property type="entry name" value="NAD(P)-binding Rossmann-like Domain"/>
    <property type="match status" value="1"/>
</dbReference>
<dbReference type="SUPFAM" id="SSF51735">
    <property type="entry name" value="NAD(P)-binding Rossmann-fold domains"/>
    <property type="match status" value="1"/>
</dbReference>
<dbReference type="GO" id="GO:0004029">
    <property type="term" value="F:aldehyde dehydrogenase (NAD+) activity"/>
    <property type="evidence" value="ECO:0007669"/>
    <property type="project" value="TreeGrafter"/>
</dbReference>
<feature type="domain" description="NAD(P)-binding" evidence="1">
    <location>
        <begin position="8"/>
        <end position="166"/>
    </location>
</feature>
<dbReference type="AlphaFoldDB" id="A0A840MV71"/>
<proteinExistence type="predicted"/>
<dbReference type="PANTHER" id="PTHR48079">
    <property type="entry name" value="PROTEIN YEEZ"/>
    <property type="match status" value="1"/>
</dbReference>